<name>V9IM15_APICE</name>
<dbReference type="GO" id="GO:0005739">
    <property type="term" value="C:mitochondrion"/>
    <property type="evidence" value="ECO:0007669"/>
    <property type="project" value="UniProtKB-SubCell"/>
</dbReference>
<feature type="transmembrane region" description="Helical" evidence="5">
    <location>
        <begin position="130"/>
        <end position="147"/>
    </location>
</feature>
<dbReference type="AlphaFoldDB" id="V9IM15"/>
<proteinExistence type="evidence at transcript level"/>
<evidence type="ECO:0000256" key="2">
    <source>
        <dbReference type="ARBA" id="ARBA00022737"/>
    </source>
</evidence>
<keyword evidence="4" id="KW-0496">Mitochondrion</keyword>
<gene>
    <name evidence="6" type="ORF">ACCB13847</name>
</gene>
<evidence type="ECO:0000256" key="1">
    <source>
        <dbReference type="ARBA" id="ARBA00004173"/>
    </source>
</evidence>
<dbReference type="GO" id="GO:0043024">
    <property type="term" value="F:ribosomal small subunit binding"/>
    <property type="evidence" value="ECO:0007669"/>
    <property type="project" value="InterPro"/>
</dbReference>
<dbReference type="Pfam" id="PF22330">
    <property type="entry name" value="Rib_mS39_PPR"/>
    <property type="match status" value="1"/>
</dbReference>
<accession>V9IM15</accession>
<dbReference type="PANTHER" id="PTHR16276">
    <property type="entry name" value="PENTATRICOPEPTIDE REPEAT DOMAIN-CONTAINING PROTEIN 3"/>
    <property type="match status" value="1"/>
</dbReference>
<organism evidence="6">
    <name type="scientific">Apis cerana</name>
    <name type="common">Indian honeybee</name>
    <dbReference type="NCBI Taxonomy" id="7461"/>
    <lineage>
        <taxon>Eukaryota</taxon>
        <taxon>Metazoa</taxon>
        <taxon>Ecdysozoa</taxon>
        <taxon>Arthropoda</taxon>
        <taxon>Hexapoda</taxon>
        <taxon>Insecta</taxon>
        <taxon>Pterygota</taxon>
        <taxon>Neoptera</taxon>
        <taxon>Endopterygota</taxon>
        <taxon>Hymenoptera</taxon>
        <taxon>Apocrita</taxon>
        <taxon>Aculeata</taxon>
        <taxon>Apoidea</taxon>
        <taxon>Anthophila</taxon>
        <taxon>Apidae</taxon>
        <taxon>Apis</taxon>
    </lineage>
</organism>
<reference evidence="6" key="1">
    <citation type="submission" date="2011-11" db="EMBL/GenBank/DDBJ databases">
        <title>Decoding the brain transcriptome of the Eastern honeybee (Apis cerana) based on pyrosequencing.</title>
        <authorList>
            <person name="Sun L."/>
            <person name="Zheng H."/>
            <person name="Wang Y."/>
            <person name="Xie X."/>
            <person name="Zhu Y."/>
            <person name="Gu W."/>
            <person name="Wang S."/>
        </authorList>
    </citation>
    <scope>NUCLEOTIDE SEQUENCE</scope>
    <source>
        <tissue evidence="6">Brain</tissue>
    </source>
</reference>
<keyword evidence="5" id="KW-1133">Transmembrane helix</keyword>
<keyword evidence="5" id="KW-0812">Transmembrane</keyword>
<comment type="subcellular location">
    <subcellularLocation>
        <location evidence="1">Mitochondrion</location>
    </subcellularLocation>
</comment>
<keyword evidence="2" id="KW-0677">Repeat</keyword>
<keyword evidence="5" id="KW-0472">Membrane</keyword>
<dbReference type="InterPro" id="IPR055063">
    <property type="entry name" value="Rib_mS39_PPR"/>
</dbReference>
<dbReference type="EMBL" id="JR052626">
    <property type="protein sequence ID" value="AEY61742.1"/>
    <property type="molecule type" value="mRNA"/>
</dbReference>
<dbReference type="PANTHER" id="PTHR16276:SF1">
    <property type="entry name" value="SMALL RIBOSOMAL SUBUNIT PROTEIN MS39"/>
    <property type="match status" value="1"/>
</dbReference>
<keyword evidence="3" id="KW-0809">Transit peptide</keyword>
<evidence type="ECO:0000256" key="3">
    <source>
        <dbReference type="ARBA" id="ARBA00022946"/>
    </source>
</evidence>
<sequence length="149" mass="18034">MNHFKCILDRTSRCELRRLQSSLSVSNSKIQIPARIKRDPTDILHALESTIVKDSSLHIMKDYLYHDDPYLLPSKNWIIVFMHYHMNQVKKLQCGFIMNIAIYFQNIFQIQKLRHLNHFILIKIKYQKKYYYLLYLNVKCLMLYISISY</sequence>
<evidence type="ECO:0000313" key="6">
    <source>
        <dbReference type="EMBL" id="AEY61742.1"/>
    </source>
</evidence>
<dbReference type="GO" id="GO:0032543">
    <property type="term" value="P:mitochondrial translation"/>
    <property type="evidence" value="ECO:0007669"/>
    <property type="project" value="InterPro"/>
</dbReference>
<evidence type="ECO:0000256" key="4">
    <source>
        <dbReference type="ARBA" id="ARBA00023128"/>
    </source>
</evidence>
<protein>
    <submittedName>
        <fullName evidence="6">Uncharacterized protein</fullName>
    </submittedName>
</protein>
<dbReference type="InterPro" id="IPR037387">
    <property type="entry name" value="PTCD3"/>
</dbReference>
<evidence type="ECO:0000256" key="5">
    <source>
        <dbReference type="SAM" id="Phobius"/>
    </source>
</evidence>
<dbReference type="GO" id="GO:0019843">
    <property type="term" value="F:rRNA binding"/>
    <property type="evidence" value="ECO:0007669"/>
    <property type="project" value="InterPro"/>
</dbReference>